<dbReference type="EMBL" id="JBHUGZ010000023">
    <property type="protein sequence ID" value="MFD1986800.1"/>
    <property type="molecule type" value="Genomic_DNA"/>
</dbReference>
<organism evidence="3 4">
    <name type="scientific">Mesorhizobium newzealandense</name>
    <dbReference type="NCBI Taxonomy" id="1300302"/>
    <lineage>
        <taxon>Bacteria</taxon>
        <taxon>Pseudomonadati</taxon>
        <taxon>Pseudomonadota</taxon>
        <taxon>Alphaproteobacteria</taxon>
        <taxon>Hyphomicrobiales</taxon>
        <taxon>Phyllobacteriaceae</taxon>
        <taxon>Mesorhizobium</taxon>
    </lineage>
</organism>
<evidence type="ECO:0000256" key="1">
    <source>
        <dbReference type="SAM" id="SignalP"/>
    </source>
</evidence>
<proteinExistence type="predicted"/>
<protein>
    <submittedName>
        <fullName evidence="3">Rap1a/Tai family immunity protein</fullName>
    </submittedName>
</protein>
<feature type="signal peptide" evidence="1">
    <location>
        <begin position="1"/>
        <end position="26"/>
    </location>
</feature>
<feature type="domain" description="Rap1a immunity protein" evidence="2">
    <location>
        <begin position="35"/>
        <end position="126"/>
    </location>
</feature>
<comment type="caution">
    <text evidence="3">The sequence shown here is derived from an EMBL/GenBank/DDBJ whole genome shotgun (WGS) entry which is preliminary data.</text>
</comment>
<dbReference type="Gene3D" id="1.10.890.40">
    <property type="match status" value="1"/>
</dbReference>
<keyword evidence="1" id="KW-0732">Signal</keyword>
<dbReference type="RefSeq" id="WP_379104281.1">
    <property type="nucleotide sequence ID" value="NZ_JBHUGZ010000023.1"/>
</dbReference>
<dbReference type="Pfam" id="PF18602">
    <property type="entry name" value="Rap1a"/>
    <property type="match status" value="1"/>
</dbReference>
<reference evidence="4" key="1">
    <citation type="journal article" date="2019" name="Int. J. Syst. Evol. Microbiol.">
        <title>The Global Catalogue of Microorganisms (GCM) 10K type strain sequencing project: providing services to taxonomists for standard genome sequencing and annotation.</title>
        <authorList>
            <consortium name="The Broad Institute Genomics Platform"/>
            <consortium name="The Broad Institute Genome Sequencing Center for Infectious Disease"/>
            <person name="Wu L."/>
            <person name="Ma J."/>
        </authorList>
    </citation>
    <scope>NUCLEOTIDE SEQUENCE [LARGE SCALE GENOMIC DNA]</scope>
    <source>
        <strain evidence="4">CGMCC 1.16225</strain>
    </source>
</reference>
<evidence type="ECO:0000259" key="2">
    <source>
        <dbReference type="Pfam" id="PF18602"/>
    </source>
</evidence>
<feature type="chain" id="PRO_5047108997" evidence="1">
    <location>
        <begin position="27"/>
        <end position="129"/>
    </location>
</feature>
<dbReference type="Proteomes" id="UP001597405">
    <property type="component" value="Unassembled WGS sequence"/>
</dbReference>
<name>A0ABW4UKI2_9HYPH</name>
<gene>
    <name evidence="3" type="ORF">ACFSOZ_30675</name>
</gene>
<keyword evidence="4" id="KW-1185">Reference proteome</keyword>
<evidence type="ECO:0000313" key="3">
    <source>
        <dbReference type="EMBL" id="MFD1986800.1"/>
    </source>
</evidence>
<accession>A0ABW4UKI2</accession>
<dbReference type="InterPro" id="IPR041238">
    <property type="entry name" value="Rap1a"/>
</dbReference>
<evidence type="ECO:0000313" key="4">
    <source>
        <dbReference type="Proteomes" id="UP001597405"/>
    </source>
</evidence>
<sequence>MRRSNASATAILIGLALVVDSTGAHAGAFVDGNGMNEYCTSRGEGGRLVARGYAMAAADEQGAGVAAIGAATGNPLTAKRLVCVPNGVTDKQAEDVLCNYLATHPESRQRNAFTLAIVALWEAWPCSKR</sequence>